<proteinExistence type="predicted"/>
<name>A0ABR8ZI35_9FLAO</name>
<accession>A0ABR8ZI35</accession>
<evidence type="ECO:0000313" key="2">
    <source>
        <dbReference type="Proteomes" id="UP000637299"/>
    </source>
</evidence>
<reference evidence="1 2" key="1">
    <citation type="submission" date="2020-09" db="EMBL/GenBank/DDBJ databases">
        <title>Genome seq and assembly of Chryseobacterium sp.</title>
        <authorList>
            <person name="Chhetri G."/>
        </authorList>
    </citation>
    <scope>NUCLEOTIDE SEQUENCE [LARGE SCALE GENOMIC DNA]</scope>
    <source>
        <strain evidence="1 2">GCR10</strain>
    </source>
</reference>
<dbReference type="RefSeq" id="WP_191738402.1">
    <property type="nucleotide sequence ID" value="NZ_JACYFS010000011.1"/>
</dbReference>
<evidence type="ECO:0008006" key="3">
    <source>
        <dbReference type="Google" id="ProtNLM"/>
    </source>
</evidence>
<comment type="caution">
    <text evidence="1">The sequence shown here is derived from an EMBL/GenBank/DDBJ whole genome shotgun (WGS) entry which is preliminary data.</text>
</comment>
<protein>
    <recommendedName>
        <fullName evidence="3">MafI family immunity protein</fullName>
    </recommendedName>
</protein>
<keyword evidence="2" id="KW-1185">Reference proteome</keyword>
<dbReference type="EMBL" id="JACYFS010000011">
    <property type="protein sequence ID" value="MBD8084550.1"/>
    <property type="molecule type" value="Genomic_DNA"/>
</dbReference>
<gene>
    <name evidence="1" type="ORF">IC610_19250</name>
</gene>
<evidence type="ECO:0000313" key="1">
    <source>
        <dbReference type="EMBL" id="MBD8084550.1"/>
    </source>
</evidence>
<sequence length="87" mass="10384">MNKNERFKNIVRKYLRFLVAEDCTVSFDMFHDIIFTENLVSKELTVVENFSDRITENTDLHNYLHIAINSINLKIISIEDMLKKFKD</sequence>
<dbReference type="Proteomes" id="UP000637299">
    <property type="component" value="Unassembled WGS sequence"/>
</dbReference>
<organism evidence="1 2">
    <name type="scientific">Chryseobacterium caseinilyticum</name>
    <dbReference type="NCBI Taxonomy" id="2771428"/>
    <lineage>
        <taxon>Bacteria</taxon>
        <taxon>Pseudomonadati</taxon>
        <taxon>Bacteroidota</taxon>
        <taxon>Flavobacteriia</taxon>
        <taxon>Flavobacteriales</taxon>
        <taxon>Weeksellaceae</taxon>
        <taxon>Chryseobacterium group</taxon>
        <taxon>Chryseobacterium</taxon>
    </lineage>
</organism>